<comment type="caution">
    <text evidence="5">The sequence shown here is derived from an EMBL/GenBank/DDBJ whole genome shotgun (WGS) entry which is preliminary data.</text>
</comment>
<feature type="signal peptide" evidence="4">
    <location>
        <begin position="1"/>
        <end position="23"/>
    </location>
</feature>
<dbReference type="InterPro" id="IPR050504">
    <property type="entry name" value="IgSF_BTN/MOG"/>
</dbReference>
<dbReference type="GO" id="GO:0050852">
    <property type="term" value="P:T cell receptor signaling pathway"/>
    <property type="evidence" value="ECO:0007669"/>
    <property type="project" value="TreeGrafter"/>
</dbReference>
<evidence type="ECO:0000256" key="1">
    <source>
        <dbReference type="ARBA" id="ARBA00004370"/>
    </source>
</evidence>
<keyword evidence="4" id="KW-0732">Signal</keyword>
<dbReference type="GO" id="GO:0009897">
    <property type="term" value="C:external side of plasma membrane"/>
    <property type="evidence" value="ECO:0007669"/>
    <property type="project" value="TreeGrafter"/>
</dbReference>
<dbReference type="Gene3D" id="2.60.40.10">
    <property type="entry name" value="Immunoglobulins"/>
    <property type="match status" value="1"/>
</dbReference>
<proteinExistence type="predicted"/>
<evidence type="ECO:0000313" key="6">
    <source>
        <dbReference type="Proteomes" id="UP001166674"/>
    </source>
</evidence>
<sequence>MQLLHAGLRTLLLSLLLTWPGAGKFQVMGSCLPVVTMVEAEVVFLCHLSPSTDAQHMVFRRFHSNHSGLVHYYRDSQDYLEQQQPEYHGRTELLKENIT</sequence>
<evidence type="ECO:0000256" key="2">
    <source>
        <dbReference type="ARBA" id="ARBA00023136"/>
    </source>
</evidence>
<reference evidence="5" key="1">
    <citation type="submission" date="2020-03" db="EMBL/GenBank/DDBJ databases">
        <title>Studies in the Genomics of Life Span.</title>
        <authorList>
            <person name="Glass D."/>
        </authorList>
    </citation>
    <scope>NUCLEOTIDE SEQUENCE</scope>
    <source>
        <strain evidence="5">SUZIE</strain>
        <tissue evidence="5">Muscle</tissue>
    </source>
</reference>
<gene>
    <name evidence="5" type="ORF">SUZIE_100700</name>
</gene>
<comment type="subcellular location">
    <subcellularLocation>
        <location evidence="1">Membrane</location>
    </subcellularLocation>
</comment>
<dbReference type="PANTHER" id="PTHR24100">
    <property type="entry name" value="BUTYROPHILIN"/>
    <property type="match status" value="1"/>
</dbReference>
<name>A0AA41MBS6_SCICA</name>
<keyword evidence="3" id="KW-0393">Immunoglobulin domain</keyword>
<accession>A0AA41MBS6</accession>
<dbReference type="EMBL" id="JAATJV010131713">
    <property type="protein sequence ID" value="MBZ3868990.1"/>
    <property type="molecule type" value="Genomic_DNA"/>
</dbReference>
<dbReference type="GO" id="GO:0001817">
    <property type="term" value="P:regulation of cytokine production"/>
    <property type="evidence" value="ECO:0007669"/>
    <property type="project" value="TreeGrafter"/>
</dbReference>
<feature type="chain" id="PRO_5041367644" evidence="4">
    <location>
        <begin position="24"/>
        <end position="99"/>
    </location>
</feature>
<dbReference type="AlphaFoldDB" id="A0AA41MBS6"/>
<keyword evidence="6" id="KW-1185">Reference proteome</keyword>
<organism evidence="5 6">
    <name type="scientific">Sciurus carolinensis</name>
    <name type="common">Eastern gray squirrel</name>
    <dbReference type="NCBI Taxonomy" id="30640"/>
    <lineage>
        <taxon>Eukaryota</taxon>
        <taxon>Metazoa</taxon>
        <taxon>Chordata</taxon>
        <taxon>Craniata</taxon>
        <taxon>Vertebrata</taxon>
        <taxon>Euteleostomi</taxon>
        <taxon>Mammalia</taxon>
        <taxon>Eutheria</taxon>
        <taxon>Euarchontoglires</taxon>
        <taxon>Glires</taxon>
        <taxon>Rodentia</taxon>
        <taxon>Sciuromorpha</taxon>
        <taxon>Sciuridae</taxon>
        <taxon>Sciurinae</taxon>
        <taxon>Sciurini</taxon>
        <taxon>Sciurus</taxon>
    </lineage>
</organism>
<evidence type="ECO:0000256" key="3">
    <source>
        <dbReference type="ARBA" id="ARBA00023319"/>
    </source>
</evidence>
<keyword evidence="2" id="KW-0472">Membrane</keyword>
<evidence type="ECO:0000256" key="4">
    <source>
        <dbReference type="SAM" id="SignalP"/>
    </source>
</evidence>
<dbReference type="InterPro" id="IPR013783">
    <property type="entry name" value="Ig-like_fold"/>
</dbReference>
<evidence type="ECO:0000313" key="5">
    <source>
        <dbReference type="EMBL" id="MBZ3868990.1"/>
    </source>
</evidence>
<dbReference type="PANTHER" id="PTHR24100:SF149">
    <property type="entry name" value="BG-LIKE ANTIGEN 1-RELATED"/>
    <property type="match status" value="1"/>
</dbReference>
<dbReference type="GO" id="GO:0005102">
    <property type="term" value="F:signaling receptor binding"/>
    <property type="evidence" value="ECO:0007669"/>
    <property type="project" value="TreeGrafter"/>
</dbReference>
<protein>
    <submittedName>
        <fullName evidence="5">Butyrophilin-like protein 8</fullName>
    </submittedName>
</protein>
<dbReference type="Proteomes" id="UP001166674">
    <property type="component" value="Unassembled WGS sequence"/>
</dbReference>